<reference evidence="12 13" key="1">
    <citation type="journal article" date="2021" name="Nat. Commun.">
        <title>Genetic determinants of endophytism in the Arabidopsis root mycobiome.</title>
        <authorList>
            <person name="Mesny F."/>
            <person name="Miyauchi S."/>
            <person name="Thiergart T."/>
            <person name="Pickel B."/>
            <person name="Atanasova L."/>
            <person name="Karlsson M."/>
            <person name="Huettel B."/>
            <person name="Barry K.W."/>
            <person name="Haridas S."/>
            <person name="Chen C."/>
            <person name="Bauer D."/>
            <person name="Andreopoulos W."/>
            <person name="Pangilinan J."/>
            <person name="LaButti K."/>
            <person name="Riley R."/>
            <person name="Lipzen A."/>
            <person name="Clum A."/>
            <person name="Drula E."/>
            <person name="Henrissat B."/>
            <person name="Kohler A."/>
            <person name="Grigoriev I.V."/>
            <person name="Martin F.M."/>
            <person name="Hacquard S."/>
        </authorList>
    </citation>
    <scope>NUCLEOTIDE SEQUENCE [LARGE SCALE GENOMIC DNA]</scope>
    <source>
        <strain evidence="12 13">MPI-SDFR-AT-0080</strain>
    </source>
</reference>
<evidence type="ECO:0000256" key="5">
    <source>
        <dbReference type="ARBA" id="ARBA00023008"/>
    </source>
</evidence>
<dbReference type="InterPro" id="IPR002355">
    <property type="entry name" value="Cu_oxidase_Cu_BS"/>
</dbReference>
<evidence type="ECO:0000259" key="9">
    <source>
        <dbReference type="Pfam" id="PF00394"/>
    </source>
</evidence>
<evidence type="ECO:0000256" key="7">
    <source>
        <dbReference type="SAM" id="Phobius"/>
    </source>
</evidence>
<dbReference type="EMBL" id="JAGTJR010000008">
    <property type="protein sequence ID" value="KAH7055923.1"/>
    <property type="molecule type" value="Genomic_DNA"/>
</dbReference>
<dbReference type="CDD" id="cd13851">
    <property type="entry name" value="CuRO_1_Fet3p"/>
    <property type="match status" value="1"/>
</dbReference>
<name>A0ABQ8GHH5_9PEZI</name>
<dbReference type="Gene3D" id="2.60.40.420">
    <property type="entry name" value="Cupredoxins - blue copper proteins"/>
    <property type="match status" value="3"/>
</dbReference>
<feature type="signal peptide" evidence="8">
    <location>
        <begin position="1"/>
        <end position="17"/>
    </location>
</feature>
<dbReference type="CDD" id="cd13877">
    <property type="entry name" value="CuRO_2_Fet3p_like"/>
    <property type="match status" value="1"/>
</dbReference>
<dbReference type="Pfam" id="PF07731">
    <property type="entry name" value="Cu-oxidase_2"/>
    <property type="match status" value="1"/>
</dbReference>
<keyword evidence="5" id="KW-0186">Copper</keyword>
<evidence type="ECO:0000256" key="3">
    <source>
        <dbReference type="ARBA" id="ARBA00022729"/>
    </source>
</evidence>
<evidence type="ECO:0000259" key="10">
    <source>
        <dbReference type="Pfam" id="PF07731"/>
    </source>
</evidence>
<dbReference type="InterPro" id="IPR033138">
    <property type="entry name" value="Cu_oxidase_CS"/>
</dbReference>
<dbReference type="CDD" id="cd13899">
    <property type="entry name" value="CuRO_3_Fet3p"/>
    <property type="match status" value="1"/>
</dbReference>
<feature type="domain" description="Plastocyanin-like" evidence="9">
    <location>
        <begin position="151"/>
        <end position="298"/>
    </location>
</feature>
<feature type="compositionally biased region" description="Basic and acidic residues" evidence="6">
    <location>
        <begin position="607"/>
        <end position="626"/>
    </location>
</feature>
<dbReference type="Proteomes" id="UP000774617">
    <property type="component" value="Unassembled WGS sequence"/>
</dbReference>
<gene>
    <name evidence="12" type="ORF">B0J12DRAFT_569795</name>
</gene>
<sequence>MAQSLFLLLAAALCSRAATVTYDFNVTWVTANPDAAFRRTTIGINGQWPLPAIDVTKGDRVVINVNNQLETESTSLHFHGIYMNGTNHMDGPTGVTQCEIPPGSSFTYNFTVDQPGTYWYHSHNRGQYPDGLRGPFIVRDPDNPFKDDYDEEVVLTFSDWYHDRIPTLMKSFISVTNPTGAEPVPNAALMNDTQNLTFQMTPGRRYMFRLINIGAFAAQYVWFEGHTMRIVEVDGVYTEAADAERIYMTAAQRYSVIITAKNESTSNFAFVGSMDQDLFDTIPAGLNNNVTGWLVYNQQNGLLPPLAIGDYDPFDDFTLVPQDGMELYDHVDHSITLDMKMDNLGDGANYAFFNDVTYVEPKVPTLYTVLSTGNNATDSRIYGSNTNSFILAKDEVVEIILNNNDPGKHPFHLHGHAFQAIVRSEEEAGAYVANETFPQTPMRRDTILVRPNGNIVLRFKADNPGVWLFHCHIEWHVASGLIATMIEAPLDLQSSLGNSIPADHWRACAAAGTPTAGNAAGNTIDYLDLTGENKSPGPLPSGFEAKGIVALVFSCIAAVLGMAAIVWYGMAPLTDGTGQQQHVVDQQPQGRSAQVGVMPLAVAAKREQRMASRTDLEAEMRQEKSGEITMVEQRRSSRGSSNMLDVRRSSRGSSNMLETRRSSRGSEQMLS</sequence>
<dbReference type="InterPro" id="IPR011706">
    <property type="entry name" value="Cu-oxidase_C"/>
</dbReference>
<evidence type="ECO:0000256" key="1">
    <source>
        <dbReference type="ARBA" id="ARBA00010609"/>
    </source>
</evidence>
<proteinExistence type="inferred from homology"/>
<evidence type="ECO:0000256" key="6">
    <source>
        <dbReference type="SAM" id="MobiDB-lite"/>
    </source>
</evidence>
<keyword evidence="7" id="KW-0812">Transmembrane</keyword>
<comment type="caution">
    <text evidence="12">The sequence shown here is derived from an EMBL/GenBank/DDBJ whole genome shotgun (WGS) entry which is preliminary data.</text>
</comment>
<evidence type="ECO:0000256" key="2">
    <source>
        <dbReference type="ARBA" id="ARBA00022723"/>
    </source>
</evidence>
<dbReference type="Pfam" id="PF00394">
    <property type="entry name" value="Cu-oxidase"/>
    <property type="match status" value="1"/>
</dbReference>
<keyword evidence="3 8" id="KW-0732">Signal</keyword>
<dbReference type="InterPro" id="IPR045087">
    <property type="entry name" value="Cu-oxidase_fam"/>
</dbReference>
<evidence type="ECO:0000256" key="8">
    <source>
        <dbReference type="SAM" id="SignalP"/>
    </source>
</evidence>
<dbReference type="InterPro" id="IPR011707">
    <property type="entry name" value="Cu-oxidase-like_N"/>
</dbReference>
<accession>A0ABQ8GHH5</accession>
<feature type="region of interest" description="Disordered" evidence="6">
    <location>
        <begin position="607"/>
        <end position="671"/>
    </location>
</feature>
<evidence type="ECO:0000259" key="11">
    <source>
        <dbReference type="Pfam" id="PF07732"/>
    </source>
</evidence>
<dbReference type="InterPro" id="IPR008972">
    <property type="entry name" value="Cupredoxin"/>
</dbReference>
<keyword evidence="7" id="KW-1133">Transmembrane helix</keyword>
<organism evidence="12 13">
    <name type="scientific">Macrophomina phaseolina</name>
    <dbReference type="NCBI Taxonomy" id="35725"/>
    <lineage>
        <taxon>Eukaryota</taxon>
        <taxon>Fungi</taxon>
        <taxon>Dikarya</taxon>
        <taxon>Ascomycota</taxon>
        <taxon>Pezizomycotina</taxon>
        <taxon>Dothideomycetes</taxon>
        <taxon>Dothideomycetes incertae sedis</taxon>
        <taxon>Botryosphaeriales</taxon>
        <taxon>Botryosphaeriaceae</taxon>
        <taxon>Macrophomina</taxon>
    </lineage>
</organism>
<dbReference type="PROSITE" id="PS00080">
    <property type="entry name" value="MULTICOPPER_OXIDASE2"/>
    <property type="match status" value="1"/>
</dbReference>
<protein>
    <submittedName>
        <fullName evidence="12">Iron transport multicopper oxidase-like protein FET3</fullName>
    </submittedName>
</protein>
<dbReference type="PANTHER" id="PTHR11709:SF361">
    <property type="entry name" value="IRON TRANSPORT MULTICOPPER OXIDASE FET3"/>
    <property type="match status" value="1"/>
</dbReference>
<evidence type="ECO:0000313" key="12">
    <source>
        <dbReference type="EMBL" id="KAH7055923.1"/>
    </source>
</evidence>
<keyword evidence="2" id="KW-0479">Metal-binding</keyword>
<evidence type="ECO:0000256" key="4">
    <source>
        <dbReference type="ARBA" id="ARBA00023002"/>
    </source>
</evidence>
<feature type="transmembrane region" description="Helical" evidence="7">
    <location>
        <begin position="548"/>
        <end position="570"/>
    </location>
</feature>
<dbReference type="Pfam" id="PF07732">
    <property type="entry name" value="Cu-oxidase_3"/>
    <property type="match status" value="1"/>
</dbReference>
<dbReference type="InterPro" id="IPR001117">
    <property type="entry name" value="Cu-oxidase_2nd"/>
</dbReference>
<dbReference type="SUPFAM" id="SSF49503">
    <property type="entry name" value="Cupredoxins"/>
    <property type="match status" value="3"/>
</dbReference>
<dbReference type="InterPro" id="IPR044130">
    <property type="entry name" value="CuRO_2_Fet3-like"/>
</dbReference>
<keyword evidence="13" id="KW-1185">Reference proteome</keyword>
<feature type="chain" id="PRO_5045323950" evidence="8">
    <location>
        <begin position="18"/>
        <end position="671"/>
    </location>
</feature>
<keyword evidence="4" id="KW-0560">Oxidoreductase</keyword>
<comment type="similarity">
    <text evidence="1">Belongs to the multicopper oxidase family.</text>
</comment>
<feature type="domain" description="Plastocyanin-like" evidence="10">
    <location>
        <begin position="358"/>
        <end position="489"/>
    </location>
</feature>
<feature type="domain" description="Plastocyanin-like" evidence="11">
    <location>
        <begin position="25"/>
        <end position="142"/>
    </location>
</feature>
<evidence type="ECO:0000313" key="13">
    <source>
        <dbReference type="Proteomes" id="UP000774617"/>
    </source>
</evidence>
<dbReference type="PROSITE" id="PS00079">
    <property type="entry name" value="MULTICOPPER_OXIDASE1"/>
    <property type="match status" value="2"/>
</dbReference>
<keyword evidence="7" id="KW-0472">Membrane</keyword>
<dbReference type="PANTHER" id="PTHR11709">
    <property type="entry name" value="MULTI-COPPER OXIDASE"/>
    <property type="match status" value="1"/>
</dbReference>